<sequence length="1947" mass="212670">MTKFTKLLLLSMLVCLTSIGSIFAQEAIQDAPNPLNMESGKHTYLVGDDGISFYDDGGKDAVYSENFDGTVTFKPKDPSKKILIDFSKIDLFWSDYAHGVGNTSDLNIYDGSSALTASKLFVKDLKKAAVLSEAKDGSLTVKFSCKSNPTWGSGPYQGWEAVVKQVAIDVPMEIVKVTTDQKNLNNKANIGDRNVQVMRINLQTKGYASINLNKIVFSTSLPFFSTARLSVGRGTDDFKDAKEIKQINIADKKEIVFDLSDVKLSMGNNYLFLSVDVSENATDKAKATFDLTDFKAGNETYEKISQAGNIEKSNAREFQINRTIMLDLGKREFSLNNLGVNIQSQTPAGSSYKYDSSKGDRILTLEATESEMVPELVFSKIKISFPSYSPEAPFLKVYDGKGENGTLLVNINNSNDQEAYVGKIIRSTGKFLTILFHTDGENAGFGDGIEASARLYKPQVMTPDSASITPITLDIVAPGTKDAKLIGIDAVTQGNITRIGLDKVVLSLNGSAKYLEKIKLYQSNNKYEFADEDLVAEKTIQEGAEDITFSGADFDNLDQLREYNNYFCVTADLRADAPCDGQVLVGLKELQADQKNFRIDHPTPEKGREVKNIFLQPKNGTAEKVVTSDLYYYDDGGISGKASEGESTVTFKPGKPGEKVHFHILSFAYNYNARFKVYNGLEAKGSPIFEGKTIKSDDPFDITSTSEDGALTVHFNCSTTYCEGWEIAVSSIIPRDRKITKVVSETSVAANDEGVTKGGTIGLLKIAANVEGEKGAAKLGKMTFAVSDNIASAKIYFSGKSDKFSASDEVASAMVENGKCVLDVSSKEIELSRPHYFWFVAQIASNAKPDEVISAKLESIDPAIEDFTSTAGESKVVKGISGDILVGASGNAKFKKIQEAFEYLEKGIDGPVNIVLEDGTYDIKDITIKEVKGASSENTITLESKSKDRTKAIIRCAAKYGAENAVIIKGIDNLTLRNLTIDGGDTEYKSIVLISDGANYVTIDSCTITAKKSTGFRPGTRLIKMESKDVPQNNNNFTLTNSKLEGGYIGLELASCLGVAKPAASGATITNNIFTDAGSKLVYINRYANFKFNNNQFLFEKDGGGKVTCMDMNRGLGKSEICANMVSVKNSSKQIDAFDFRGFNVPDENRDKDAHLLMANNTIHLENVEGQSTAVKFGDRTLSTNVDFVYNTIVIDGEDASNSKAIFITPGSKTQNIKIANNIIQNKANGFVYRMQGKKDATFDPSVTFHNNALFASDADKFAETINEDLNYETWVEKSGEKDSKVAEVKFASKKLYLPRNKAEVAFALPMEEVKTDIIGKTRNAEHPSVGAYEAEYDIPDTAPAISVFKADNIKGNSADLVVTSDQLATLYYRIQEKDDEAPTTEKIKEIGMSAPLAPKENLIPIKNLDIDTEYVVYAVAVGINDLETQLEPLHFGTASNPILPSNFDDPLKIDHFEGGFNSGSNKFVGFEIVKDPNGTEWDTNQVAKMTGNEATIYVTNTKKAIEQPGFMMMNEKSVTITAIREDNLKGETTEDTMTVEPSEDEFYYIHTAELGNVRALKIVSEGKVYIDDYNGSPRPIVLTVKDGGAVKGQKATVSVSVSGGLAPYKYEWSDGGKTAQNEVTVNKTEKITVTVTDALGTKASTFAYVIAVDGEDQFKTATFEGLEIPEAKFVNNTRFVSEQYLFNNSYNPAYGSWSGFAYTNSKDSTFTNYSNGTDQYNVVAKGGYKSDNYAVGYYSSFTGAATINVAAGDMGTQVKGTMLALTSWTYSFFVNGDPGQKQDPVKEGDFFVVTFTGDNGKTVTDSLVNYTGGKEIIEKNWKWVDLSKLGKVKTIAISTKGSRSNNYGDVVPSYFAIDNFNCDKPKNVSAEVPFSSQVRAYLADGKIFVKDAEGYTIKLHAMDGSLVNEFVAASNDEVRDANLPEGTYIMVAHKGTEVVRQKLIMR</sequence>
<dbReference type="SUPFAM" id="SSF51126">
    <property type="entry name" value="Pectin lyase-like"/>
    <property type="match status" value="1"/>
</dbReference>
<dbReference type="InterPro" id="IPR012334">
    <property type="entry name" value="Pectin_lyas_fold"/>
</dbReference>
<feature type="chain" id="PRO_5045220291" evidence="1">
    <location>
        <begin position="25"/>
        <end position="1947"/>
    </location>
</feature>
<dbReference type="EMBL" id="JBHSGO010000005">
    <property type="protein sequence ID" value="MFC4665137.1"/>
    <property type="molecule type" value="Genomic_DNA"/>
</dbReference>
<dbReference type="CDD" id="cd00146">
    <property type="entry name" value="PKD"/>
    <property type="match status" value="1"/>
</dbReference>
<dbReference type="RefSeq" id="WP_380076999.1">
    <property type="nucleotide sequence ID" value="NZ_JBHSGO010000005.1"/>
</dbReference>
<accession>A0ABV9K551</accession>
<comment type="caution">
    <text evidence="2">The sequence shown here is derived from an EMBL/GenBank/DDBJ whole genome shotgun (WGS) entry which is preliminary data.</text>
</comment>
<dbReference type="Pfam" id="PF14717">
    <property type="entry name" value="DUF4465"/>
    <property type="match status" value="1"/>
</dbReference>
<reference evidence="3" key="1">
    <citation type="journal article" date="2019" name="Int. J. Syst. Evol. Microbiol.">
        <title>The Global Catalogue of Microorganisms (GCM) 10K type strain sequencing project: providing services to taxonomists for standard genome sequencing and annotation.</title>
        <authorList>
            <consortium name="The Broad Institute Genomics Platform"/>
            <consortium name="The Broad Institute Genome Sequencing Center for Infectious Disease"/>
            <person name="Wu L."/>
            <person name="Ma J."/>
        </authorList>
    </citation>
    <scope>NUCLEOTIDE SEQUENCE [LARGE SCALE GENOMIC DNA]</scope>
    <source>
        <strain evidence="3">CGMCC 4.7357</strain>
    </source>
</reference>
<keyword evidence="1" id="KW-0732">Signal</keyword>
<dbReference type="Proteomes" id="UP001596020">
    <property type="component" value="Unassembled WGS sequence"/>
</dbReference>
<evidence type="ECO:0000313" key="3">
    <source>
        <dbReference type="Proteomes" id="UP001596020"/>
    </source>
</evidence>
<gene>
    <name evidence="2" type="ORF">ACFO3G_00605</name>
</gene>
<evidence type="ECO:0000256" key="1">
    <source>
        <dbReference type="SAM" id="SignalP"/>
    </source>
</evidence>
<protein>
    <submittedName>
        <fullName evidence="2">DUF4465 domain-containing protein</fullName>
    </submittedName>
</protein>
<keyword evidence="3" id="KW-1185">Reference proteome</keyword>
<evidence type="ECO:0000313" key="2">
    <source>
        <dbReference type="EMBL" id="MFC4665137.1"/>
    </source>
</evidence>
<feature type="signal peptide" evidence="1">
    <location>
        <begin position="1"/>
        <end position="24"/>
    </location>
</feature>
<dbReference type="Gene3D" id="2.60.120.1350">
    <property type="entry name" value="Protein of unknown function DUF4465"/>
    <property type="match status" value="1"/>
</dbReference>
<name>A0ABV9K551_9PORP</name>
<dbReference type="InterPro" id="IPR011050">
    <property type="entry name" value="Pectin_lyase_fold/virulence"/>
</dbReference>
<dbReference type="Gene3D" id="2.160.20.10">
    <property type="entry name" value="Single-stranded right-handed beta-helix, Pectin lyase-like"/>
    <property type="match status" value="1"/>
</dbReference>
<dbReference type="InterPro" id="IPR027828">
    <property type="entry name" value="DUF4465"/>
</dbReference>
<proteinExistence type="predicted"/>
<organism evidence="2 3">
    <name type="scientific">Falsiporphyromonas endometrii</name>
    <dbReference type="NCBI Taxonomy" id="1387297"/>
    <lineage>
        <taxon>Bacteria</taxon>
        <taxon>Pseudomonadati</taxon>
        <taxon>Bacteroidota</taxon>
        <taxon>Bacteroidia</taxon>
        <taxon>Bacteroidales</taxon>
        <taxon>Porphyromonadaceae</taxon>
        <taxon>Falsiporphyromonas</taxon>
    </lineage>
</organism>